<proteinExistence type="predicted"/>
<evidence type="ECO:0000256" key="1">
    <source>
        <dbReference type="SAM" id="Phobius"/>
    </source>
</evidence>
<keyword evidence="1" id="KW-1133">Transmembrane helix</keyword>
<sequence length="124" mass="14168">MNQELSNKVSFISGMVIFIIALSTPLILLTLTSEMNTPTLMNFDLYWTLFMSFSMMLILGYFFKPSENQTNLGCFIGIFVYASFHTQNLSEIIHIYGINSFIPLIFALFGLKIGITARIKFKEQ</sequence>
<dbReference type="EMBL" id="JQEC01000021">
    <property type="protein sequence ID" value="KGJ93877.1"/>
    <property type="molecule type" value="Genomic_DNA"/>
</dbReference>
<keyword evidence="1" id="KW-0812">Transmembrane</keyword>
<feature type="transmembrane region" description="Helical" evidence="1">
    <location>
        <begin position="70"/>
        <end position="87"/>
    </location>
</feature>
<protein>
    <submittedName>
        <fullName evidence="2">Uncharacterized protein</fullName>
    </submittedName>
</protein>
<gene>
    <name evidence="2" type="ORF">GAB14E_2432</name>
</gene>
<reference evidence="2 3" key="1">
    <citation type="submission" date="2014-08" db="EMBL/GenBank/DDBJ databases">
        <title>Genomic and Phenotypic Diversity of Colwellia psychrerythraea strains from Disparate Marine Basins.</title>
        <authorList>
            <person name="Techtmann S.M."/>
            <person name="Stelling S.C."/>
            <person name="Utturkar S.M."/>
            <person name="Alshibli N."/>
            <person name="Harris A."/>
            <person name="Brown S.D."/>
            <person name="Hazen T.C."/>
        </authorList>
    </citation>
    <scope>NUCLEOTIDE SEQUENCE [LARGE SCALE GENOMIC DNA]</scope>
    <source>
        <strain evidence="2 3">GAB14E</strain>
    </source>
</reference>
<name>A0A099KVI2_COLPS</name>
<feature type="transmembrane region" description="Helical" evidence="1">
    <location>
        <begin position="93"/>
        <end position="115"/>
    </location>
</feature>
<accession>A0A099KVI2</accession>
<evidence type="ECO:0000313" key="3">
    <source>
        <dbReference type="Proteomes" id="UP000029868"/>
    </source>
</evidence>
<comment type="caution">
    <text evidence="2">The sequence shown here is derived from an EMBL/GenBank/DDBJ whole genome shotgun (WGS) entry which is preliminary data.</text>
</comment>
<dbReference type="Proteomes" id="UP000029868">
    <property type="component" value="Unassembled WGS sequence"/>
</dbReference>
<dbReference type="AlphaFoldDB" id="A0A099KVI2"/>
<dbReference type="RefSeq" id="WP_033082096.1">
    <property type="nucleotide sequence ID" value="NZ_JQEC01000021.1"/>
</dbReference>
<keyword evidence="1" id="KW-0472">Membrane</keyword>
<feature type="transmembrane region" description="Helical" evidence="1">
    <location>
        <begin position="45"/>
        <end position="63"/>
    </location>
</feature>
<evidence type="ECO:0000313" key="2">
    <source>
        <dbReference type="EMBL" id="KGJ93877.1"/>
    </source>
</evidence>
<organism evidence="2 3">
    <name type="scientific">Colwellia psychrerythraea</name>
    <name type="common">Vibrio psychroerythus</name>
    <dbReference type="NCBI Taxonomy" id="28229"/>
    <lineage>
        <taxon>Bacteria</taxon>
        <taxon>Pseudomonadati</taxon>
        <taxon>Pseudomonadota</taxon>
        <taxon>Gammaproteobacteria</taxon>
        <taxon>Alteromonadales</taxon>
        <taxon>Colwelliaceae</taxon>
        <taxon>Colwellia</taxon>
    </lineage>
</organism>
<feature type="transmembrane region" description="Helical" evidence="1">
    <location>
        <begin position="12"/>
        <end position="33"/>
    </location>
</feature>